<keyword evidence="1" id="KW-0812">Transmembrane</keyword>
<feature type="transmembrane region" description="Helical" evidence="1">
    <location>
        <begin position="363"/>
        <end position="384"/>
    </location>
</feature>
<feature type="transmembrane region" description="Helical" evidence="1">
    <location>
        <begin position="170"/>
        <end position="201"/>
    </location>
</feature>
<dbReference type="EMBL" id="ACVB02000026">
    <property type="protein sequence ID" value="EEX73502.1"/>
    <property type="molecule type" value="Genomic_DNA"/>
</dbReference>
<evidence type="ECO:0000313" key="3">
    <source>
        <dbReference type="Proteomes" id="UP000006233"/>
    </source>
</evidence>
<feature type="transmembrane region" description="Helical" evidence="1">
    <location>
        <begin position="12"/>
        <end position="29"/>
    </location>
</feature>
<comment type="caution">
    <text evidence="2">The sequence shown here is derived from an EMBL/GenBank/DDBJ whole genome shotgun (WGS) entry which is preliminary data.</text>
</comment>
<dbReference type="STRING" id="634994.GCWU000323_02171"/>
<dbReference type="Proteomes" id="UP000006233">
    <property type="component" value="Unassembled WGS sequence"/>
</dbReference>
<dbReference type="RefSeq" id="WP_006805473.1">
    <property type="nucleotide sequence ID" value="NZ_GG700633.1"/>
</dbReference>
<feature type="transmembrane region" description="Helical" evidence="1">
    <location>
        <begin position="79"/>
        <end position="97"/>
    </location>
</feature>
<dbReference type="Pfam" id="PF19528">
    <property type="entry name" value="DUF6056"/>
    <property type="match status" value="1"/>
</dbReference>
<feature type="transmembrane region" description="Helical" evidence="1">
    <location>
        <begin position="112"/>
        <end position="131"/>
    </location>
</feature>
<name>C9N015_9FUSO</name>
<dbReference type="InterPro" id="IPR045691">
    <property type="entry name" value="DUF6056"/>
</dbReference>
<feature type="transmembrane region" description="Helical" evidence="1">
    <location>
        <begin position="213"/>
        <end position="231"/>
    </location>
</feature>
<gene>
    <name evidence="2" type="ORF">GCWU000323_02171</name>
</gene>
<feature type="transmembrane region" description="Helical" evidence="1">
    <location>
        <begin position="300"/>
        <end position="322"/>
    </location>
</feature>
<proteinExistence type="predicted"/>
<protein>
    <submittedName>
        <fullName evidence="2">Uncharacterized protein</fullName>
    </submittedName>
</protein>
<keyword evidence="1" id="KW-0472">Membrane</keyword>
<keyword evidence="1" id="KW-1133">Transmembrane helix</keyword>
<organism evidence="2 3">
    <name type="scientific">Leptotrichia hofstadii F0254</name>
    <dbReference type="NCBI Taxonomy" id="634994"/>
    <lineage>
        <taxon>Bacteria</taxon>
        <taxon>Fusobacteriati</taxon>
        <taxon>Fusobacteriota</taxon>
        <taxon>Fusobacteriia</taxon>
        <taxon>Fusobacteriales</taxon>
        <taxon>Leptotrichiaceae</taxon>
        <taxon>Leptotrichia</taxon>
    </lineage>
</organism>
<dbReference type="AlphaFoldDB" id="C9N015"/>
<dbReference type="HOGENOM" id="CLU_047391_1_0_0"/>
<accession>C9N015</accession>
<feature type="transmembrane region" description="Helical" evidence="1">
    <location>
        <begin position="453"/>
        <end position="472"/>
    </location>
</feature>
<sequence length="479" mass="57447">MRIKNILKDNAIYIIFSIIIGIFIIKYQYNSADDIEYKTLLDNLGRLEFLKLEYFQWSGRLSAYLIGALFKYDLNIWKISNIILSFLFIKSFSYYYLPFLKRKNEKKNLDKMIFMCVFFMFPYTITSVFVWMTGSYHYLYPITAMIYSLIPYFYLLFVKKKLEFSKTKWLFLYFSMFIAAYVEQTIFVLLLLQLISLYFILKQKNIELSEKKRIYFYFIFFLINFIISRLSPGFDNRLQIELKWYPNYKNMPFSFRLYEVINLTNKHLITGSSLLFFIFLLLLTILIYKKYDNKLKIMYIPLLYVILNIVPLDLFSDSIMLWSNGRNLYNSSPRTLFIKSALDKFLFDVMKPLTNIDIQKIEYLPSIIAFSIIIFISFVLFFGYEDRKKAILNFIVYWIAFGTVYLLVFSPTIYASGSRIFFIMNCLFIFLISQLYIELINNYNINNNKYFKFGKIILIIYTFSIICSYTVYLTQSVSA</sequence>
<reference evidence="2 3" key="1">
    <citation type="submission" date="2009-09" db="EMBL/GenBank/DDBJ databases">
        <authorList>
            <person name="Weinstock G."/>
            <person name="Sodergren E."/>
            <person name="Clifton S."/>
            <person name="Fulton L."/>
            <person name="Fulton B."/>
            <person name="Courtney L."/>
            <person name="Fronick C."/>
            <person name="Harrison M."/>
            <person name="Strong C."/>
            <person name="Farmer C."/>
            <person name="Delahaunty K."/>
            <person name="Markovic C."/>
            <person name="Hall O."/>
            <person name="Minx P."/>
            <person name="Tomlinson C."/>
            <person name="Mitreva M."/>
            <person name="Nelson J."/>
            <person name="Hou S."/>
            <person name="Wollam A."/>
            <person name="Pepin K.H."/>
            <person name="Johnson M."/>
            <person name="Bhonagiri V."/>
            <person name="Nash W.E."/>
            <person name="Warren W."/>
            <person name="Chinwalla A."/>
            <person name="Mardis E.R."/>
            <person name="Wilson R.K."/>
        </authorList>
    </citation>
    <scope>NUCLEOTIDE SEQUENCE [LARGE SCALE GENOMIC DNA]</scope>
    <source>
        <strain evidence="2 3">F0254</strain>
    </source>
</reference>
<feature type="transmembrane region" description="Helical" evidence="1">
    <location>
        <begin position="420"/>
        <end position="441"/>
    </location>
</feature>
<evidence type="ECO:0000256" key="1">
    <source>
        <dbReference type="SAM" id="Phobius"/>
    </source>
</evidence>
<feature type="transmembrane region" description="Helical" evidence="1">
    <location>
        <begin position="268"/>
        <end position="288"/>
    </location>
</feature>
<feature type="transmembrane region" description="Helical" evidence="1">
    <location>
        <begin position="391"/>
        <end position="414"/>
    </location>
</feature>
<feature type="transmembrane region" description="Helical" evidence="1">
    <location>
        <begin position="138"/>
        <end position="158"/>
    </location>
</feature>
<evidence type="ECO:0000313" key="2">
    <source>
        <dbReference type="EMBL" id="EEX73502.1"/>
    </source>
</evidence>